<dbReference type="InterPro" id="IPR011032">
    <property type="entry name" value="GroES-like_sf"/>
</dbReference>
<dbReference type="InterPro" id="IPR013154">
    <property type="entry name" value="ADH-like_N"/>
</dbReference>
<dbReference type="PANTHER" id="PTHR44573:SF1">
    <property type="entry name" value="NADPH-DEPENDENT ALKENAL_ONE OXIDOREDUCTASE, CHLOROPLASTIC"/>
    <property type="match status" value="1"/>
</dbReference>
<dbReference type="PANTHER" id="PTHR44573">
    <property type="entry name" value="NADPH-DEPENDENT ALKENAL/ONE OXIDOREDUCTASE, CHLOROPLASTIC"/>
    <property type="match status" value="1"/>
</dbReference>
<dbReference type="GO" id="GO:0016628">
    <property type="term" value="F:oxidoreductase activity, acting on the CH-CH group of donors, NAD or NADP as acceptor"/>
    <property type="evidence" value="ECO:0007669"/>
    <property type="project" value="InterPro"/>
</dbReference>
<dbReference type="Gene3D" id="3.90.180.10">
    <property type="entry name" value="Medium-chain alcohol dehydrogenases, catalytic domain"/>
    <property type="match status" value="1"/>
</dbReference>
<dbReference type="SUPFAM" id="SSF50129">
    <property type="entry name" value="GroES-like"/>
    <property type="match status" value="1"/>
</dbReference>
<dbReference type="GeneID" id="36606537"/>
<dbReference type="OrthoDB" id="191139at2759"/>
<keyword evidence="1" id="KW-0560">Oxidoreductase</keyword>
<name>A0A2T4BHJ9_9HYPO</name>
<dbReference type="AlphaFoldDB" id="A0A2T4BHJ9"/>
<gene>
    <name evidence="3" type="ORF">BBK36DRAFT_64306</name>
</gene>
<dbReference type="Gene3D" id="3.40.50.720">
    <property type="entry name" value="NAD(P)-binding Rossmann-like Domain"/>
    <property type="match status" value="1"/>
</dbReference>
<dbReference type="CDD" id="cd05289">
    <property type="entry name" value="MDR_like_2"/>
    <property type="match status" value="1"/>
</dbReference>
<keyword evidence="4" id="KW-1185">Reference proteome</keyword>
<proteinExistence type="predicted"/>
<evidence type="ECO:0000313" key="4">
    <source>
        <dbReference type="Proteomes" id="UP000241546"/>
    </source>
</evidence>
<reference evidence="4" key="1">
    <citation type="submission" date="2016-07" db="EMBL/GenBank/DDBJ databases">
        <title>Multiple horizontal gene transfer events from other fungi enriched the ability of initially mycotrophic Trichoderma (Ascomycota) to feed on dead plant biomass.</title>
        <authorList>
            <consortium name="DOE Joint Genome Institute"/>
            <person name="Atanasova L."/>
            <person name="Chenthamara K."/>
            <person name="Zhang J."/>
            <person name="Grujic M."/>
            <person name="Henrissat B."/>
            <person name="Kuo A."/>
            <person name="Aerts A."/>
            <person name="Salamov A."/>
            <person name="Lipzen A."/>
            <person name="Labutti K."/>
            <person name="Barry K."/>
            <person name="Miao Y."/>
            <person name="Rahimi M.J."/>
            <person name="Shen Q."/>
            <person name="Grigoriev I.V."/>
            <person name="Kubicek C.P."/>
            <person name="Druzhinina I.S."/>
        </authorList>
    </citation>
    <scope>NUCLEOTIDE SEQUENCE [LARGE SCALE GENOMIC DNA]</scope>
    <source>
        <strain evidence="4">TUCIM 6016</strain>
    </source>
</reference>
<sequence length="366" mass="39758">MDIPATMRSLVATRKGGPETYELRELPVPSITMPTHVLLRIHAAGVNTGELKAANGELGLFYKPTYPTQLGMEGAGVVVAVGSAVKELKVGDEVYGAYIDKPMFLLPPPGFLSDYALAEERFLLRKPAHLSFEEAAGMATLVTTSYQTWRRGLQLLGAESLAGKTVFIPAGLSGTGAMAAQTARNVFGATHIITTVSTRKLPLVDEYLPGVYDRVIDYQTQRPRDVVSPGSVDIMYNTQWDSMDDGIPLLNPATGVLVSISSTPARATAKKIIGEERWRWWVGLLLDLSQLVYWWKLRGTSIRYEMVSGSLEIREDLERAGEIVALGKVKAVMRVVALGDLEAVRKGCEEVVSGKGGIGKLVVRVV</sequence>
<dbReference type="RefSeq" id="XP_024752124.1">
    <property type="nucleotide sequence ID" value="XM_024898419.1"/>
</dbReference>
<evidence type="ECO:0000313" key="3">
    <source>
        <dbReference type="EMBL" id="PTB68804.1"/>
    </source>
</evidence>
<dbReference type="Proteomes" id="UP000241546">
    <property type="component" value="Unassembled WGS sequence"/>
</dbReference>
<dbReference type="InterPro" id="IPR036291">
    <property type="entry name" value="NAD(P)-bd_dom_sf"/>
</dbReference>
<protein>
    <submittedName>
        <fullName evidence="3">GroES-like protein</fullName>
    </submittedName>
</protein>
<evidence type="ECO:0000256" key="1">
    <source>
        <dbReference type="ARBA" id="ARBA00023002"/>
    </source>
</evidence>
<dbReference type="SUPFAM" id="SSF51735">
    <property type="entry name" value="NAD(P)-binding Rossmann-fold domains"/>
    <property type="match status" value="1"/>
</dbReference>
<dbReference type="InterPro" id="IPR044626">
    <property type="entry name" value="AOR-like"/>
</dbReference>
<organism evidence="3 4">
    <name type="scientific">Trichoderma citrinoviride</name>
    <dbReference type="NCBI Taxonomy" id="58853"/>
    <lineage>
        <taxon>Eukaryota</taxon>
        <taxon>Fungi</taxon>
        <taxon>Dikarya</taxon>
        <taxon>Ascomycota</taxon>
        <taxon>Pezizomycotina</taxon>
        <taxon>Sordariomycetes</taxon>
        <taxon>Hypocreomycetidae</taxon>
        <taxon>Hypocreales</taxon>
        <taxon>Hypocreaceae</taxon>
        <taxon>Trichoderma</taxon>
    </lineage>
</organism>
<evidence type="ECO:0000259" key="2">
    <source>
        <dbReference type="SMART" id="SM00829"/>
    </source>
</evidence>
<dbReference type="EMBL" id="KZ680209">
    <property type="protein sequence ID" value="PTB68804.1"/>
    <property type="molecule type" value="Genomic_DNA"/>
</dbReference>
<accession>A0A2T4BHJ9</accession>
<dbReference type="SMART" id="SM00829">
    <property type="entry name" value="PKS_ER"/>
    <property type="match status" value="1"/>
</dbReference>
<dbReference type="InterPro" id="IPR020843">
    <property type="entry name" value="ER"/>
</dbReference>
<dbReference type="Pfam" id="PF08240">
    <property type="entry name" value="ADH_N"/>
    <property type="match status" value="1"/>
</dbReference>
<feature type="domain" description="Enoyl reductase (ER)" evidence="2">
    <location>
        <begin position="16"/>
        <end position="363"/>
    </location>
</feature>